<dbReference type="AlphaFoldDB" id="A0A1W0X8Z9"/>
<proteinExistence type="predicted"/>
<evidence type="ECO:0000313" key="3">
    <source>
        <dbReference type="Proteomes" id="UP000192578"/>
    </source>
</evidence>
<feature type="chain" id="PRO_5012212925" evidence="1">
    <location>
        <begin position="31"/>
        <end position="163"/>
    </location>
</feature>
<feature type="signal peptide" evidence="1">
    <location>
        <begin position="1"/>
        <end position="30"/>
    </location>
</feature>
<evidence type="ECO:0000313" key="2">
    <source>
        <dbReference type="EMBL" id="OQV24009.1"/>
    </source>
</evidence>
<protein>
    <submittedName>
        <fullName evidence="2">Uncharacterized protein</fullName>
    </submittedName>
</protein>
<dbReference type="EMBL" id="MTYJ01000008">
    <property type="protein sequence ID" value="OQV24009.1"/>
    <property type="molecule type" value="Genomic_DNA"/>
</dbReference>
<name>A0A1W0X8Z9_HYPEX</name>
<organism evidence="2 3">
    <name type="scientific">Hypsibius exemplaris</name>
    <name type="common">Freshwater tardigrade</name>
    <dbReference type="NCBI Taxonomy" id="2072580"/>
    <lineage>
        <taxon>Eukaryota</taxon>
        <taxon>Metazoa</taxon>
        <taxon>Ecdysozoa</taxon>
        <taxon>Tardigrada</taxon>
        <taxon>Eutardigrada</taxon>
        <taxon>Parachela</taxon>
        <taxon>Hypsibioidea</taxon>
        <taxon>Hypsibiidae</taxon>
        <taxon>Hypsibius</taxon>
    </lineage>
</organism>
<keyword evidence="1" id="KW-0732">Signal</keyword>
<evidence type="ECO:0000256" key="1">
    <source>
        <dbReference type="SAM" id="SignalP"/>
    </source>
</evidence>
<accession>A0A1W0X8Z9</accession>
<gene>
    <name evidence="2" type="ORF">BV898_01967</name>
</gene>
<comment type="caution">
    <text evidence="2">The sequence shown here is derived from an EMBL/GenBank/DDBJ whole genome shotgun (WGS) entry which is preliminary data.</text>
</comment>
<reference evidence="3" key="1">
    <citation type="submission" date="2017-01" db="EMBL/GenBank/DDBJ databases">
        <title>Comparative genomics of anhydrobiosis in the tardigrade Hypsibius dujardini.</title>
        <authorList>
            <person name="Yoshida Y."/>
            <person name="Koutsovoulos G."/>
            <person name="Laetsch D."/>
            <person name="Stevens L."/>
            <person name="Kumar S."/>
            <person name="Horikawa D."/>
            <person name="Ishino K."/>
            <person name="Komine S."/>
            <person name="Tomita M."/>
            <person name="Blaxter M."/>
            <person name="Arakawa K."/>
        </authorList>
    </citation>
    <scope>NUCLEOTIDE SEQUENCE [LARGE SCALE GENOMIC DNA]</scope>
    <source>
        <strain evidence="3">Z151</strain>
    </source>
</reference>
<sequence>MAVSAGLIYASWIALFAFILSSSLIAHSAAQLHLVAVPRPPQSDLRYGRQTAVKVNPEDEYELDPVLIPDPLNLSCLVMPGDHVGRSVIGVLKVVQMFRMVGAPLMEPYAGSGLPVAPVAPGPTPVSQPSGINPFLPYFLMSMNTHGGGSHGGGGGYGGGDSG</sequence>
<dbReference type="OrthoDB" id="10630155at2759"/>
<dbReference type="Proteomes" id="UP000192578">
    <property type="component" value="Unassembled WGS sequence"/>
</dbReference>
<keyword evidence="3" id="KW-1185">Reference proteome</keyword>